<keyword evidence="5" id="KW-1185">Reference proteome</keyword>
<evidence type="ECO:0000259" key="3">
    <source>
        <dbReference type="Pfam" id="PF03886"/>
    </source>
</evidence>
<accession>A0ABS7X2L0</accession>
<feature type="region of interest" description="Disordered" evidence="1">
    <location>
        <begin position="190"/>
        <end position="216"/>
    </location>
</feature>
<name>A0ABS7X2L0_9GAMM</name>
<sequence>MQVTKPLCLMLLGALLAGCASGGGPATERYLLPAGDTTTSSAVRGPAEHTLVIDDVRVARYLDDAGIVLQTDPLRLQAAGRHQWAEPLDRQLARTLRQRLSRALPGARVLGGTGPDTAWHLSVEVEQFQGRYDGRAIAGGLWQLRDGQGELRRQSSFQASEVLEQDGYPALVKALGKSWNSVAEQIAEGLRRQWQAPEGTKGTEEKETTGEAAETG</sequence>
<dbReference type="SUPFAM" id="SSF159594">
    <property type="entry name" value="XCC0632-like"/>
    <property type="match status" value="1"/>
</dbReference>
<feature type="signal peptide" evidence="2">
    <location>
        <begin position="1"/>
        <end position="22"/>
    </location>
</feature>
<reference evidence="4 5" key="1">
    <citation type="submission" date="2021-05" db="EMBL/GenBank/DDBJ databases">
        <title>Petroleum and Energy Research Collection (APPE): ex situ preservation of microbial diversity associated with the oil industry and exploitation of its biotechnological potential.</title>
        <authorList>
            <person name="Paixao C.T.M."/>
            <person name="Gomes M.B."/>
            <person name="Oliveira V.M."/>
        </authorList>
    </citation>
    <scope>NUCLEOTIDE SEQUENCE [LARGE SCALE GENOMIC DNA]</scope>
    <source>
        <strain evidence="4 5">LIT2</strain>
    </source>
</reference>
<dbReference type="EMBL" id="JAGXFD010000001">
    <property type="protein sequence ID" value="MBZ9568326.1"/>
    <property type="molecule type" value="Genomic_DNA"/>
</dbReference>
<comment type="caution">
    <text evidence="4">The sequence shown here is derived from an EMBL/GenBank/DDBJ whole genome shotgun (WGS) entry which is preliminary data.</text>
</comment>
<dbReference type="InterPro" id="IPR005586">
    <property type="entry name" value="ABC_trans_aux"/>
</dbReference>
<organism evidence="4 5">
    <name type="scientific">Modicisalibacter tunisiensis</name>
    <dbReference type="NCBI Taxonomy" id="390637"/>
    <lineage>
        <taxon>Bacteria</taxon>
        <taxon>Pseudomonadati</taxon>
        <taxon>Pseudomonadota</taxon>
        <taxon>Gammaproteobacteria</taxon>
        <taxon>Oceanospirillales</taxon>
        <taxon>Halomonadaceae</taxon>
        <taxon>Modicisalibacter</taxon>
    </lineage>
</organism>
<evidence type="ECO:0000256" key="2">
    <source>
        <dbReference type="SAM" id="SignalP"/>
    </source>
</evidence>
<dbReference type="Pfam" id="PF03886">
    <property type="entry name" value="ABC_trans_aux"/>
    <property type="match status" value="1"/>
</dbReference>
<evidence type="ECO:0000256" key="1">
    <source>
        <dbReference type="SAM" id="MobiDB-lite"/>
    </source>
</evidence>
<protein>
    <submittedName>
        <fullName evidence="4">Membrane integrity-associated transporter subunit PqiC</fullName>
    </submittedName>
</protein>
<evidence type="ECO:0000313" key="4">
    <source>
        <dbReference type="EMBL" id="MBZ9568326.1"/>
    </source>
</evidence>
<feature type="chain" id="PRO_5046545016" evidence="2">
    <location>
        <begin position="23"/>
        <end position="216"/>
    </location>
</feature>
<dbReference type="Gene3D" id="3.40.50.10610">
    <property type="entry name" value="ABC-type transport auxiliary lipoprotein component"/>
    <property type="match status" value="1"/>
</dbReference>
<gene>
    <name evidence="4" type="ORF">KGQ91_11665</name>
</gene>
<dbReference type="PROSITE" id="PS51257">
    <property type="entry name" value="PROKAR_LIPOPROTEIN"/>
    <property type="match status" value="1"/>
</dbReference>
<keyword evidence="2" id="KW-0732">Signal</keyword>
<proteinExistence type="predicted"/>
<evidence type="ECO:0000313" key="5">
    <source>
        <dbReference type="Proteomes" id="UP001319883"/>
    </source>
</evidence>
<dbReference type="Proteomes" id="UP001319883">
    <property type="component" value="Unassembled WGS sequence"/>
</dbReference>
<dbReference type="RefSeq" id="WP_224415019.1">
    <property type="nucleotide sequence ID" value="NZ_JAGXFC010000001.1"/>
</dbReference>
<feature type="domain" description="ABC-type transport auxiliary lipoprotein component" evidence="3">
    <location>
        <begin position="30"/>
        <end position="187"/>
    </location>
</feature>